<evidence type="ECO:0000256" key="4">
    <source>
        <dbReference type="ARBA" id="ARBA00022692"/>
    </source>
</evidence>
<dbReference type="PANTHER" id="PTHR43163:SF6">
    <property type="entry name" value="DIPEPTIDE TRANSPORT SYSTEM PERMEASE PROTEIN DPPB-RELATED"/>
    <property type="match status" value="1"/>
</dbReference>
<keyword evidence="10" id="KW-1185">Reference proteome</keyword>
<feature type="transmembrane region" description="Helical" evidence="7">
    <location>
        <begin position="167"/>
        <end position="188"/>
    </location>
</feature>
<dbReference type="RefSeq" id="WP_090059633.1">
    <property type="nucleotide sequence ID" value="NZ_FORH01000002.1"/>
</dbReference>
<keyword evidence="5 7" id="KW-1133">Transmembrane helix</keyword>
<evidence type="ECO:0000259" key="8">
    <source>
        <dbReference type="PROSITE" id="PS50928"/>
    </source>
</evidence>
<name>A0A1I3P0F2_9RHOB</name>
<evidence type="ECO:0000256" key="1">
    <source>
        <dbReference type="ARBA" id="ARBA00004651"/>
    </source>
</evidence>
<feature type="transmembrane region" description="Helical" evidence="7">
    <location>
        <begin position="134"/>
        <end position="155"/>
    </location>
</feature>
<feature type="transmembrane region" description="Helical" evidence="7">
    <location>
        <begin position="273"/>
        <end position="296"/>
    </location>
</feature>
<comment type="similarity">
    <text evidence="7">Belongs to the binding-protein-dependent transport system permease family.</text>
</comment>
<evidence type="ECO:0000256" key="2">
    <source>
        <dbReference type="ARBA" id="ARBA00022448"/>
    </source>
</evidence>
<evidence type="ECO:0000313" key="9">
    <source>
        <dbReference type="EMBL" id="SFJ15033.1"/>
    </source>
</evidence>
<keyword evidence="4 7" id="KW-0812">Transmembrane</keyword>
<comment type="subcellular location">
    <subcellularLocation>
        <location evidence="1 7">Cell membrane</location>
        <topology evidence="1 7">Multi-pass membrane protein</topology>
    </subcellularLocation>
</comment>
<dbReference type="Gene3D" id="1.10.3720.10">
    <property type="entry name" value="MetI-like"/>
    <property type="match status" value="1"/>
</dbReference>
<dbReference type="InterPro" id="IPR045621">
    <property type="entry name" value="BPD_transp_1_N"/>
</dbReference>
<keyword evidence="3" id="KW-1003">Cell membrane</keyword>
<evidence type="ECO:0000256" key="3">
    <source>
        <dbReference type="ARBA" id="ARBA00022475"/>
    </source>
</evidence>
<dbReference type="PROSITE" id="PS50928">
    <property type="entry name" value="ABC_TM1"/>
    <property type="match status" value="1"/>
</dbReference>
<dbReference type="OrthoDB" id="9807402at2"/>
<proteinExistence type="inferred from homology"/>
<sequence>MLAYLIRRLVQTALILVGVSFVTFLLLYVLPADPVRQIAGRSATAQTVENIRHQLGLDQPFIVQYANYFSGLVQGDFGRSYLQKTEVGALIASRLPATLLLMLGAIFCELLIGLTLGSIAAIKRGKWIDQLLMVFSFAAVSAPQFVVGLLALYIFAVKLGWFPIGGYGTFAHLVLPSLTLGIMGSGWYSRMMRSSMVDVLRADFIRTARAKGLTRWRVLGRHALPNAILPIIAMIGIDIGLFMSGIVVVESVFGWPGIGQLAWQAIQRVDIPIIMGVTMVSATAIVLGNLLADLITPFIDPRIKLR</sequence>
<dbReference type="GO" id="GO:0055085">
    <property type="term" value="P:transmembrane transport"/>
    <property type="evidence" value="ECO:0007669"/>
    <property type="project" value="InterPro"/>
</dbReference>
<dbReference type="AlphaFoldDB" id="A0A1I3P0F2"/>
<dbReference type="InterPro" id="IPR035906">
    <property type="entry name" value="MetI-like_sf"/>
</dbReference>
<feature type="transmembrane region" description="Helical" evidence="7">
    <location>
        <begin position="99"/>
        <end position="122"/>
    </location>
</feature>
<evidence type="ECO:0000256" key="6">
    <source>
        <dbReference type="ARBA" id="ARBA00023136"/>
    </source>
</evidence>
<keyword evidence="6 7" id="KW-0472">Membrane</keyword>
<dbReference type="CDD" id="cd06261">
    <property type="entry name" value="TM_PBP2"/>
    <property type="match status" value="1"/>
</dbReference>
<dbReference type="PANTHER" id="PTHR43163">
    <property type="entry name" value="DIPEPTIDE TRANSPORT SYSTEM PERMEASE PROTEIN DPPB-RELATED"/>
    <property type="match status" value="1"/>
</dbReference>
<accession>A0A1I3P0F2</accession>
<dbReference type="EMBL" id="FORH01000002">
    <property type="protein sequence ID" value="SFJ15033.1"/>
    <property type="molecule type" value="Genomic_DNA"/>
</dbReference>
<evidence type="ECO:0000256" key="7">
    <source>
        <dbReference type="RuleBase" id="RU363032"/>
    </source>
</evidence>
<dbReference type="Proteomes" id="UP000199630">
    <property type="component" value="Unassembled WGS sequence"/>
</dbReference>
<feature type="domain" description="ABC transmembrane type-1" evidence="8">
    <location>
        <begin position="95"/>
        <end position="296"/>
    </location>
</feature>
<dbReference type="Pfam" id="PF19300">
    <property type="entry name" value="BPD_transp_1_N"/>
    <property type="match status" value="1"/>
</dbReference>
<gene>
    <name evidence="9" type="ORF">SAMN04487991_1527</name>
</gene>
<reference evidence="10" key="1">
    <citation type="submission" date="2016-10" db="EMBL/GenBank/DDBJ databases">
        <authorList>
            <person name="Varghese N."/>
            <person name="Submissions S."/>
        </authorList>
    </citation>
    <scope>NUCLEOTIDE SEQUENCE [LARGE SCALE GENOMIC DNA]</scope>
    <source>
        <strain evidence="10">DSM 26471</strain>
    </source>
</reference>
<feature type="transmembrane region" description="Helical" evidence="7">
    <location>
        <begin position="227"/>
        <end position="253"/>
    </location>
</feature>
<keyword evidence="2 7" id="KW-0813">Transport</keyword>
<feature type="transmembrane region" description="Helical" evidence="7">
    <location>
        <begin position="12"/>
        <end position="30"/>
    </location>
</feature>
<protein>
    <submittedName>
        <fullName evidence="9">Peptide/nickel transport system permease protein</fullName>
    </submittedName>
</protein>
<dbReference type="STRING" id="588602.SAMN04487991_1527"/>
<organism evidence="9 10">
    <name type="scientific">Celeribacter neptunius</name>
    <dbReference type="NCBI Taxonomy" id="588602"/>
    <lineage>
        <taxon>Bacteria</taxon>
        <taxon>Pseudomonadati</taxon>
        <taxon>Pseudomonadota</taxon>
        <taxon>Alphaproteobacteria</taxon>
        <taxon>Rhodobacterales</taxon>
        <taxon>Roseobacteraceae</taxon>
        <taxon>Celeribacter</taxon>
    </lineage>
</organism>
<evidence type="ECO:0000256" key="5">
    <source>
        <dbReference type="ARBA" id="ARBA00022989"/>
    </source>
</evidence>
<dbReference type="GO" id="GO:0005886">
    <property type="term" value="C:plasma membrane"/>
    <property type="evidence" value="ECO:0007669"/>
    <property type="project" value="UniProtKB-SubCell"/>
</dbReference>
<evidence type="ECO:0000313" key="10">
    <source>
        <dbReference type="Proteomes" id="UP000199630"/>
    </source>
</evidence>
<dbReference type="SUPFAM" id="SSF161098">
    <property type="entry name" value="MetI-like"/>
    <property type="match status" value="1"/>
</dbReference>
<dbReference type="Pfam" id="PF00528">
    <property type="entry name" value="BPD_transp_1"/>
    <property type="match status" value="1"/>
</dbReference>
<dbReference type="InterPro" id="IPR000515">
    <property type="entry name" value="MetI-like"/>
</dbReference>